<evidence type="ECO:0000313" key="12">
    <source>
        <dbReference type="Proteomes" id="UP000618445"/>
    </source>
</evidence>
<evidence type="ECO:0000256" key="1">
    <source>
        <dbReference type="ARBA" id="ARBA00000085"/>
    </source>
</evidence>
<feature type="transmembrane region" description="Helical" evidence="9">
    <location>
        <begin position="113"/>
        <end position="136"/>
    </location>
</feature>
<keyword evidence="6 11" id="KW-0418">Kinase</keyword>
<name>A0ABR8CEX2_9CYAN</name>
<comment type="caution">
    <text evidence="11">The sequence shown here is derived from an EMBL/GenBank/DDBJ whole genome shotgun (WGS) entry which is preliminary data.</text>
</comment>
<keyword evidence="7" id="KW-0067">ATP-binding</keyword>
<evidence type="ECO:0000256" key="6">
    <source>
        <dbReference type="ARBA" id="ARBA00022777"/>
    </source>
</evidence>
<evidence type="ECO:0000256" key="4">
    <source>
        <dbReference type="ARBA" id="ARBA00022679"/>
    </source>
</evidence>
<keyword evidence="9" id="KW-0472">Membrane</keyword>
<dbReference type="Gene3D" id="3.30.565.10">
    <property type="entry name" value="Histidine kinase-like ATPase, C-terminal domain"/>
    <property type="match status" value="1"/>
</dbReference>
<dbReference type="EC" id="2.7.13.3" evidence="2"/>
<keyword evidence="3" id="KW-0597">Phosphoprotein</keyword>
<dbReference type="PANTHER" id="PTHR24421">
    <property type="entry name" value="NITRATE/NITRITE SENSOR PROTEIN NARX-RELATED"/>
    <property type="match status" value="1"/>
</dbReference>
<evidence type="ECO:0000256" key="7">
    <source>
        <dbReference type="ARBA" id="ARBA00022840"/>
    </source>
</evidence>
<evidence type="ECO:0000256" key="9">
    <source>
        <dbReference type="SAM" id="Phobius"/>
    </source>
</evidence>
<keyword evidence="4" id="KW-0808">Transferase</keyword>
<feature type="transmembrane region" description="Helical" evidence="9">
    <location>
        <begin position="20"/>
        <end position="38"/>
    </location>
</feature>
<keyword evidence="8" id="KW-0902">Two-component regulatory system</keyword>
<feature type="transmembrane region" description="Helical" evidence="9">
    <location>
        <begin position="45"/>
        <end position="63"/>
    </location>
</feature>
<dbReference type="Gene3D" id="1.20.5.1930">
    <property type="match status" value="1"/>
</dbReference>
<reference evidence="11 12" key="1">
    <citation type="journal article" date="2020" name="ISME J.">
        <title>Comparative genomics reveals insights into cyanobacterial evolution and habitat adaptation.</title>
        <authorList>
            <person name="Chen M.Y."/>
            <person name="Teng W.K."/>
            <person name="Zhao L."/>
            <person name="Hu C.X."/>
            <person name="Zhou Y.K."/>
            <person name="Han B.P."/>
            <person name="Song L.R."/>
            <person name="Shu W.S."/>
        </authorList>
    </citation>
    <scope>NUCLEOTIDE SEQUENCE [LARGE SCALE GENOMIC DNA]</scope>
    <source>
        <strain evidence="11 12">FACHB-1050</strain>
    </source>
</reference>
<dbReference type="InterPro" id="IPR003594">
    <property type="entry name" value="HATPase_dom"/>
</dbReference>
<accession>A0ABR8CEX2</accession>
<protein>
    <recommendedName>
        <fullName evidence="2">histidine kinase</fullName>
        <ecNumber evidence="2">2.7.13.3</ecNumber>
    </recommendedName>
</protein>
<keyword evidence="9" id="KW-0812">Transmembrane</keyword>
<dbReference type="InterPro" id="IPR011712">
    <property type="entry name" value="Sig_transdc_His_kin_sub3_dim/P"/>
</dbReference>
<evidence type="ECO:0000256" key="2">
    <source>
        <dbReference type="ARBA" id="ARBA00012438"/>
    </source>
</evidence>
<evidence type="ECO:0000313" key="11">
    <source>
        <dbReference type="EMBL" id="MBD2318242.1"/>
    </source>
</evidence>
<keyword evidence="9" id="KW-1133">Transmembrane helix</keyword>
<evidence type="ECO:0000256" key="5">
    <source>
        <dbReference type="ARBA" id="ARBA00022741"/>
    </source>
</evidence>
<keyword evidence="12" id="KW-1185">Reference proteome</keyword>
<dbReference type="GO" id="GO:0016301">
    <property type="term" value="F:kinase activity"/>
    <property type="evidence" value="ECO:0007669"/>
    <property type="project" value="UniProtKB-KW"/>
</dbReference>
<proteinExistence type="predicted"/>
<evidence type="ECO:0000256" key="8">
    <source>
        <dbReference type="ARBA" id="ARBA00023012"/>
    </source>
</evidence>
<dbReference type="CDD" id="cd16917">
    <property type="entry name" value="HATPase_UhpB-NarQ-NarX-like"/>
    <property type="match status" value="1"/>
</dbReference>
<dbReference type="PANTHER" id="PTHR24421:SF10">
    <property type="entry name" value="NITRATE_NITRITE SENSOR PROTEIN NARQ"/>
    <property type="match status" value="1"/>
</dbReference>
<comment type="catalytic activity">
    <reaction evidence="1">
        <text>ATP + protein L-histidine = ADP + protein N-phospho-L-histidine.</text>
        <dbReference type="EC" id="2.7.13.3"/>
    </reaction>
</comment>
<sequence>MNLLTLPSSSLQRTLRYAEWALLLMMLLLYAIDQYFYKIQLLPNLFFRAAIFIVIFFVLSFIFPLERPHWQRRVYVAIEIVLILVAQLLWIDFDILLYFFLIKSCFLLSRREVFFTVISTGVAYLFTVLWTLPLLGEQFAETIRPNHWEELYKPQIMVVSSLIEYVGISLFVILLGFVIVEERRSRQRAEALSLEIESLAAALERSRIARDIHDSLGHSLTTLNIQLELAQAMGQRNPDQANQALNNSRQLASQCLESVRQAVQAVREEFDLTTALQRLIDQVRQNHTFTIQVEVILPPLTLQTSHQLYCVVQEGFTNIQKHAHATKVHLSSQMTSEAILLELEDDGQGFDPTLTYNGYGLKGMQERVHLLGGELQIISAIGKGTRIRVMTPL</sequence>
<dbReference type="InterPro" id="IPR036890">
    <property type="entry name" value="HATPase_C_sf"/>
</dbReference>
<keyword evidence="5" id="KW-0547">Nucleotide-binding</keyword>
<dbReference type="Pfam" id="PF07730">
    <property type="entry name" value="HisKA_3"/>
    <property type="match status" value="1"/>
</dbReference>
<dbReference type="Pfam" id="PF02518">
    <property type="entry name" value="HATPase_c"/>
    <property type="match status" value="1"/>
</dbReference>
<dbReference type="InterPro" id="IPR005467">
    <property type="entry name" value="His_kinase_dom"/>
</dbReference>
<feature type="transmembrane region" description="Helical" evidence="9">
    <location>
        <begin position="156"/>
        <end position="180"/>
    </location>
</feature>
<evidence type="ECO:0000256" key="3">
    <source>
        <dbReference type="ARBA" id="ARBA00022553"/>
    </source>
</evidence>
<dbReference type="InterPro" id="IPR050482">
    <property type="entry name" value="Sensor_HK_TwoCompSys"/>
</dbReference>
<feature type="domain" description="Histidine kinase" evidence="10">
    <location>
        <begin position="211"/>
        <end position="393"/>
    </location>
</feature>
<gene>
    <name evidence="11" type="ORF">H6G05_15485</name>
</gene>
<dbReference type="EMBL" id="JACJQY010000026">
    <property type="protein sequence ID" value="MBD2318242.1"/>
    <property type="molecule type" value="Genomic_DNA"/>
</dbReference>
<feature type="transmembrane region" description="Helical" evidence="9">
    <location>
        <begin position="75"/>
        <end position="101"/>
    </location>
</feature>
<dbReference type="SUPFAM" id="SSF55874">
    <property type="entry name" value="ATPase domain of HSP90 chaperone/DNA topoisomerase II/histidine kinase"/>
    <property type="match status" value="1"/>
</dbReference>
<evidence type="ECO:0000259" key="10">
    <source>
        <dbReference type="PROSITE" id="PS50109"/>
    </source>
</evidence>
<organism evidence="11 12">
    <name type="scientific">Phormidium tenue FACHB-1050</name>
    <dbReference type="NCBI Taxonomy" id="2692857"/>
    <lineage>
        <taxon>Bacteria</taxon>
        <taxon>Bacillati</taxon>
        <taxon>Cyanobacteriota</taxon>
        <taxon>Cyanophyceae</taxon>
        <taxon>Oscillatoriophycideae</taxon>
        <taxon>Oscillatoriales</taxon>
        <taxon>Oscillatoriaceae</taxon>
        <taxon>Phormidium</taxon>
    </lineage>
</organism>
<dbReference type="Proteomes" id="UP000618445">
    <property type="component" value="Unassembled WGS sequence"/>
</dbReference>
<dbReference type="RefSeq" id="WP_190579098.1">
    <property type="nucleotide sequence ID" value="NZ_CAWPQU010000019.1"/>
</dbReference>
<dbReference type="PROSITE" id="PS50109">
    <property type="entry name" value="HIS_KIN"/>
    <property type="match status" value="1"/>
</dbReference>